<accession>A0ABN5YD75</accession>
<evidence type="ECO:0000313" key="5">
    <source>
        <dbReference type="Proteomes" id="UP000465622"/>
    </source>
</evidence>
<gene>
    <name evidence="4" type="ORF">MMAGJ_46080</name>
</gene>
<reference evidence="4 5" key="1">
    <citation type="journal article" date="2019" name="Emerg. Microbes Infect.">
        <title>Comprehensive subspecies identification of 175 nontuberculous mycobacteria species based on 7547 genomic profiles.</title>
        <authorList>
            <person name="Matsumoto Y."/>
            <person name="Kinjo T."/>
            <person name="Motooka D."/>
            <person name="Nabeya D."/>
            <person name="Jung N."/>
            <person name="Uechi K."/>
            <person name="Horii T."/>
            <person name="Iida T."/>
            <person name="Fujita J."/>
            <person name="Nakamura S."/>
        </authorList>
    </citation>
    <scope>NUCLEOTIDE SEQUENCE [LARGE SCALE GENOMIC DNA]</scope>
    <source>
        <strain evidence="4 5">JCM 12375</strain>
    </source>
</reference>
<dbReference type="PROSITE" id="PS50977">
    <property type="entry name" value="HTH_TETR_2"/>
    <property type="match status" value="1"/>
</dbReference>
<dbReference type="EMBL" id="AP022567">
    <property type="protein sequence ID" value="BBX35326.1"/>
    <property type="molecule type" value="Genomic_DNA"/>
</dbReference>
<dbReference type="InterPro" id="IPR036271">
    <property type="entry name" value="Tet_transcr_reg_TetR-rel_C_sf"/>
</dbReference>
<dbReference type="Pfam" id="PF00440">
    <property type="entry name" value="TetR_N"/>
    <property type="match status" value="1"/>
</dbReference>
<name>A0ABN5YD75_MYCME</name>
<proteinExistence type="predicted"/>
<feature type="DNA-binding region" description="H-T-H motif" evidence="2">
    <location>
        <begin position="33"/>
        <end position="52"/>
    </location>
</feature>
<protein>
    <recommendedName>
        <fullName evidence="3">HTH tetR-type domain-containing protein</fullName>
    </recommendedName>
</protein>
<sequence>MGFFVTGRPALSRASITTVARRIADDEGLDELSVRRVARELGTGAASLYRHITDRRQLLTLLAEDLAAGYPLVEPGGDPIDRLVAQWLAMHDYLVAHPWGAPLIAGGEHTVSAAQPVVDRCMALFADVGLDEAVSRRAYRALWRLLIGHLLSRHPFGHLQGAPPEGDDFEWAMRALLAGLGTEAAQ</sequence>
<dbReference type="Proteomes" id="UP000465622">
    <property type="component" value="Chromosome"/>
</dbReference>
<dbReference type="Gene3D" id="1.10.357.10">
    <property type="entry name" value="Tetracycline Repressor, domain 2"/>
    <property type="match status" value="1"/>
</dbReference>
<organism evidence="4 5">
    <name type="scientific">Mycolicibacterium mageritense</name>
    <name type="common">Mycobacterium mageritense</name>
    <dbReference type="NCBI Taxonomy" id="53462"/>
    <lineage>
        <taxon>Bacteria</taxon>
        <taxon>Bacillati</taxon>
        <taxon>Actinomycetota</taxon>
        <taxon>Actinomycetes</taxon>
        <taxon>Mycobacteriales</taxon>
        <taxon>Mycobacteriaceae</taxon>
        <taxon>Mycolicibacterium</taxon>
    </lineage>
</organism>
<keyword evidence="1 2" id="KW-0238">DNA-binding</keyword>
<dbReference type="RefSeq" id="WP_036428727.1">
    <property type="nucleotide sequence ID" value="NZ_AP022567.1"/>
</dbReference>
<evidence type="ECO:0000256" key="1">
    <source>
        <dbReference type="ARBA" id="ARBA00023125"/>
    </source>
</evidence>
<evidence type="ECO:0000313" key="4">
    <source>
        <dbReference type="EMBL" id="BBX35326.1"/>
    </source>
</evidence>
<evidence type="ECO:0000259" key="3">
    <source>
        <dbReference type="PROSITE" id="PS50977"/>
    </source>
</evidence>
<dbReference type="InterPro" id="IPR001647">
    <property type="entry name" value="HTH_TetR"/>
</dbReference>
<keyword evidence="5" id="KW-1185">Reference proteome</keyword>
<dbReference type="SUPFAM" id="SSF48498">
    <property type="entry name" value="Tetracyclin repressor-like, C-terminal domain"/>
    <property type="match status" value="1"/>
</dbReference>
<dbReference type="SUPFAM" id="SSF46689">
    <property type="entry name" value="Homeodomain-like"/>
    <property type="match status" value="1"/>
</dbReference>
<evidence type="ECO:0000256" key="2">
    <source>
        <dbReference type="PROSITE-ProRule" id="PRU00335"/>
    </source>
</evidence>
<feature type="domain" description="HTH tetR-type" evidence="3">
    <location>
        <begin position="10"/>
        <end position="70"/>
    </location>
</feature>
<dbReference type="InterPro" id="IPR009057">
    <property type="entry name" value="Homeodomain-like_sf"/>
</dbReference>